<gene>
    <name evidence="2" type="ORF">BDEG_21004</name>
</gene>
<accession>A0A177W9X3</accession>
<feature type="region of interest" description="Disordered" evidence="1">
    <location>
        <begin position="1"/>
        <end position="29"/>
    </location>
</feature>
<dbReference type="EMBL" id="DS022300">
    <property type="protein sequence ID" value="OAJ36897.1"/>
    <property type="molecule type" value="Genomic_DNA"/>
</dbReference>
<sequence length="163" mass="18078">MAEQDHKSTTSTISMFPAQKSPPLLSQPETQDHFIVGNHTKQASVISQVSEDKSPYIAHNECIPLHPPPGIHSLGDVLNGFDRDDLIQRIESHKQHLFYAQRDLIEAMLSIGQQLHILTEVSLSSAIILHEKQLSDLLTEIESLENTNGSLVYNSSTMLSVSV</sequence>
<dbReference type="AlphaFoldDB" id="A0A177W9X3"/>
<organism evidence="2 3">
    <name type="scientific">Batrachochytrium dendrobatidis (strain JEL423)</name>
    <dbReference type="NCBI Taxonomy" id="403673"/>
    <lineage>
        <taxon>Eukaryota</taxon>
        <taxon>Fungi</taxon>
        <taxon>Fungi incertae sedis</taxon>
        <taxon>Chytridiomycota</taxon>
        <taxon>Chytridiomycota incertae sedis</taxon>
        <taxon>Chytridiomycetes</taxon>
        <taxon>Rhizophydiales</taxon>
        <taxon>Rhizophydiales incertae sedis</taxon>
        <taxon>Batrachochytrium</taxon>
    </lineage>
</organism>
<reference evidence="2 3" key="2">
    <citation type="submission" date="2016-05" db="EMBL/GenBank/DDBJ databases">
        <title>Lineage-specific infection strategies underlie the spectrum of fungal disease in amphibians.</title>
        <authorList>
            <person name="Cuomo C.A."/>
            <person name="Farrer R.A."/>
            <person name="James T."/>
            <person name="Longcore J."/>
            <person name="Birren B."/>
        </authorList>
    </citation>
    <scope>NUCLEOTIDE SEQUENCE [LARGE SCALE GENOMIC DNA]</scope>
    <source>
        <strain evidence="2 3">JEL423</strain>
    </source>
</reference>
<dbReference type="VEuPathDB" id="FungiDB:BDEG_21004"/>
<evidence type="ECO:0000256" key="1">
    <source>
        <dbReference type="SAM" id="MobiDB-lite"/>
    </source>
</evidence>
<proteinExistence type="predicted"/>
<protein>
    <submittedName>
        <fullName evidence="2">Uncharacterized protein</fullName>
    </submittedName>
</protein>
<dbReference type="OrthoDB" id="2176101at2759"/>
<dbReference type="Proteomes" id="UP000077115">
    <property type="component" value="Unassembled WGS sequence"/>
</dbReference>
<name>A0A177W9X3_BATDL</name>
<evidence type="ECO:0000313" key="3">
    <source>
        <dbReference type="Proteomes" id="UP000077115"/>
    </source>
</evidence>
<reference evidence="2 3" key="1">
    <citation type="submission" date="2006-10" db="EMBL/GenBank/DDBJ databases">
        <title>The Genome Sequence of Batrachochytrium dendrobatidis JEL423.</title>
        <authorList>
            <consortium name="The Broad Institute Genome Sequencing Platform"/>
            <person name="Birren B."/>
            <person name="Lander E."/>
            <person name="Galagan J."/>
            <person name="Cuomo C."/>
            <person name="Devon K."/>
            <person name="Jaffe D."/>
            <person name="Butler J."/>
            <person name="Alvarez P."/>
            <person name="Gnerre S."/>
            <person name="Grabherr M."/>
            <person name="Kleber M."/>
            <person name="Mauceli E."/>
            <person name="Brockman W."/>
            <person name="Young S."/>
            <person name="LaButti K."/>
            <person name="Sykes S."/>
            <person name="DeCaprio D."/>
            <person name="Crawford M."/>
            <person name="Koehrsen M."/>
            <person name="Engels R."/>
            <person name="Montgomery P."/>
            <person name="Pearson M."/>
            <person name="Howarth C."/>
            <person name="Larson L."/>
            <person name="White J."/>
            <person name="O'Leary S."/>
            <person name="Kodira C."/>
            <person name="Zeng Q."/>
            <person name="Yandava C."/>
            <person name="Alvarado L."/>
            <person name="Longcore J."/>
            <person name="James T."/>
        </authorList>
    </citation>
    <scope>NUCLEOTIDE SEQUENCE [LARGE SCALE GENOMIC DNA]</scope>
    <source>
        <strain evidence="2 3">JEL423</strain>
    </source>
</reference>
<evidence type="ECO:0000313" key="2">
    <source>
        <dbReference type="EMBL" id="OAJ36897.1"/>
    </source>
</evidence>